<dbReference type="EMBL" id="CAJOBA010000004">
    <property type="protein sequence ID" value="CAF3492982.1"/>
    <property type="molecule type" value="Genomic_DNA"/>
</dbReference>
<dbReference type="Proteomes" id="UP000677228">
    <property type="component" value="Unassembled WGS sequence"/>
</dbReference>
<dbReference type="InterPro" id="IPR051581">
    <property type="entry name" value="Ca-bind"/>
</dbReference>
<protein>
    <recommendedName>
        <fullName evidence="4">EF-hand domain-containing protein</fullName>
    </recommendedName>
</protein>
<evidence type="ECO:0000256" key="1">
    <source>
        <dbReference type="ARBA" id="ARBA00022723"/>
    </source>
</evidence>
<comment type="caution">
    <text evidence="6">The sequence shown here is derived from an EMBL/GenBank/DDBJ whole genome shotgun (WGS) entry which is preliminary data.</text>
</comment>
<dbReference type="PROSITE" id="PS50222">
    <property type="entry name" value="EF_HAND_2"/>
    <property type="match status" value="1"/>
</dbReference>
<keyword evidence="1" id="KW-0479">Metal-binding</keyword>
<evidence type="ECO:0000313" key="7">
    <source>
        <dbReference type="EMBL" id="CAF3492982.1"/>
    </source>
</evidence>
<dbReference type="PROSITE" id="PS00018">
    <property type="entry name" value="EF_HAND_1"/>
    <property type="match status" value="1"/>
</dbReference>
<evidence type="ECO:0000256" key="2">
    <source>
        <dbReference type="ARBA" id="ARBA00022737"/>
    </source>
</evidence>
<feature type="domain" description="EF-hand" evidence="4">
    <location>
        <begin position="28"/>
        <end position="63"/>
    </location>
</feature>
<dbReference type="InterPro" id="IPR011992">
    <property type="entry name" value="EF-hand-dom_pair"/>
</dbReference>
<dbReference type="InterPro" id="IPR018247">
    <property type="entry name" value="EF_Hand_1_Ca_BS"/>
</dbReference>
<sequence>MFLELTNCSGRISIQELHFAVKALKLDISDDDTKALFRQFDTTKNGQIDLKEFIRQLRPEMNDRRLKAALNIFNSTDINKDGVLTISDLRALRNFFNKFDTYGQKNGEVGKDEFLGFCSMLSTTIKEDIYFEHILRTIFDFRI</sequence>
<dbReference type="Proteomes" id="UP000682733">
    <property type="component" value="Unassembled WGS sequence"/>
</dbReference>
<dbReference type="OrthoDB" id="444540at2759"/>
<dbReference type="EMBL" id="CAJNOQ010000064">
    <property type="protein sequence ID" value="CAF0750217.1"/>
    <property type="molecule type" value="Genomic_DNA"/>
</dbReference>
<reference evidence="6" key="1">
    <citation type="submission" date="2021-02" db="EMBL/GenBank/DDBJ databases">
        <authorList>
            <person name="Nowell W R."/>
        </authorList>
    </citation>
    <scope>NUCLEOTIDE SEQUENCE</scope>
</reference>
<keyword evidence="2" id="KW-0677">Repeat</keyword>
<dbReference type="Pfam" id="PF13499">
    <property type="entry name" value="EF-hand_7"/>
    <property type="match status" value="1"/>
</dbReference>
<dbReference type="GO" id="GO:0005509">
    <property type="term" value="F:calcium ion binding"/>
    <property type="evidence" value="ECO:0007669"/>
    <property type="project" value="InterPro"/>
</dbReference>
<evidence type="ECO:0000313" key="8">
    <source>
        <dbReference type="EMBL" id="CAF3529643.1"/>
    </source>
</evidence>
<dbReference type="AlphaFoldDB" id="A0A813P5M4"/>
<organism evidence="6 9">
    <name type="scientific">Didymodactylos carnosus</name>
    <dbReference type="NCBI Taxonomy" id="1234261"/>
    <lineage>
        <taxon>Eukaryota</taxon>
        <taxon>Metazoa</taxon>
        <taxon>Spiralia</taxon>
        <taxon>Gnathifera</taxon>
        <taxon>Rotifera</taxon>
        <taxon>Eurotatoria</taxon>
        <taxon>Bdelloidea</taxon>
        <taxon>Philodinida</taxon>
        <taxon>Philodinidae</taxon>
        <taxon>Didymodactylos</taxon>
    </lineage>
</organism>
<proteinExistence type="predicted"/>
<name>A0A813P5M4_9BILA</name>
<dbReference type="Proteomes" id="UP000681722">
    <property type="component" value="Unassembled WGS sequence"/>
</dbReference>
<evidence type="ECO:0000313" key="6">
    <source>
        <dbReference type="EMBL" id="CAF0750217.1"/>
    </source>
</evidence>
<evidence type="ECO:0000313" key="5">
    <source>
        <dbReference type="EMBL" id="CAF0721527.1"/>
    </source>
</evidence>
<dbReference type="Proteomes" id="UP000663829">
    <property type="component" value="Unassembled WGS sequence"/>
</dbReference>
<dbReference type="PANTHER" id="PTHR34524:SF6">
    <property type="entry name" value="CALCYPHOSINE LIKE"/>
    <property type="match status" value="1"/>
</dbReference>
<dbReference type="Gene3D" id="1.10.238.10">
    <property type="entry name" value="EF-hand"/>
    <property type="match status" value="2"/>
</dbReference>
<evidence type="ECO:0000259" key="4">
    <source>
        <dbReference type="PROSITE" id="PS50222"/>
    </source>
</evidence>
<keyword evidence="3" id="KW-0106">Calcium</keyword>
<dbReference type="SUPFAM" id="SSF47473">
    <property type="entry name" value="EF-hand"/>
    <property type="match status" value="1"/>
</dbReference>
<dbReference type="EMBL" id="CAJOBC010000064">
    <property type="protein sequence ID" value="CAF3529643.1"/>
    <property type="molecule type" value="Genomic_DNA"/>
</dbReference>
<keyword evidence="9" id="KW-1185">Reference proteome</keyword>
<dbReference type="PANTHER" id="PTHR34524">
    <property type="entry name" value="CALCYPHOSIN"/>
    <property type="match status" value="1"/>
</dbReference>
<evidence type="ECO:0000313" key="9">
    <source>
        <dbReference type="Proteomes" id="UP000663829"/>
    </source>
</evidence>
<gene>
    <name evidence="6" type="ORF">GPM918_LOCUS785</name>
    <name evidence="5" type="ORF">OVA965_LOCUS78</name>
    <name evidence="8" type="ORF">SRO942_LOCUS786</name>
    <name evidence="7" type="ORF">TMI583_LOCUS78</name>
</gene>
<dbReference type="InterPro" id="IPR002048">
    <property type="entry name" value="EF_hand_dom"/>
</dbReference>
<dbReference type="EMBL" id="CAJNOK010000004">
    <property type="protein sequence ID" value="CAF0721527.1"/>
    <property type="molecule type" value="Genomic_DNA"/>
</dbReference>
<accession>A0A813P5M4</accession>
<evidence type="ECO:0000256" key="3">
    <source>
        <dbReference type="ARBA" id="ARBA00022837"/>
    </source>
</evidence>